<comment type="caution">
    <text evidence="2">The sequence shown here is derived from an EMBL/GenBank/DDBJ whole genome shotgun (WGS) entry which is preliminary data.</text>
</comment>
<feature type="coiled-coil region" evidence="1">
    <location>
        <begin position="24"/>
        <end position="51"/>
    </location>
</feature>
<dbReference type="EMBL" id="BAAALR010000025">
    <property type="protein sequence ID" value="GAA1679125.1"/>
    <property type="molecule type" value="Genomic_DNA"/>
</dbReference>
<protein>
    <submittedName>
        <fullName evidence="2">Uncharacterized protein</fullName>
    </submittedName>
</protein>
<evidence type="ECO:0000256" key="1">
    <source>
        <dbReference type="SAM" id="Coils"/>
    </source>
</evidence>
<gene>
    <name evidence="2" type="ORF">GCM10009680_18130</name>
</gene>
<dbReference type="Proteomes" id="UP001499947">
    <property type="component" value="Unassembled WGS sequence"/>
</dbReference>
<name>A0ABN2H027_9ACTN</name>
<organism evidence="2 3">
    <name type="scientific">Streptomyces yatensis</name>
    <dbReference type="NCBI Taxonomy" id="155177"/>
    <lineage>
        <taxon>Bacteria</taxon>
        <taxon>Bacillati</taxon>
        <taxon>Actinomycetota</taxon>
        <taxon>Actinomycetes</taxon>
        <taxon>Kitasatosporales</taxon>
        <taxon>Streptomycetaceae</taxon>
        <taxon>Streptomyces</taxon>
        <taxon>Streptomyces violaceusniger group</taxon>
    </lineage>
</organism>
<reference evidence="2 3" key="1">
    <citation type="journal article" date="2019" name="Int. J. Syst. Evol. Microbiol.">
        <title>The Global Catalogue of Microorganisms (GCM) 10K type strain sequencing project: providing services to taxonomists for standard genome sequencing and annotation.</title>
        <authorList>
            <consortium name="The Broad Institute Genomics Platform"/>
            <consortium name="The Broad Institute Genome Sequencing Center for Infectious Disease"/>
            <person name="Wu L."/>
            <person name="Ma J."/>
        </authorList>
    </citation>
    <scope>NUCLEOTIDE SEQUENCE [LARGE SCALE GENOMIC DNA]</scope>
    <source>
        <strain evidence="2 3">JCM 13244</strain>
    </source>
</reference>
<keyword evidence="1" id="KW-0175">Coiled coil</keyword>
<accession>A0ABN2H027</accession>
<dbReference type="RefSeq" id="WP_246585829.1">
    <property type="nucleotide sequence ID" value="NZ_BAAALR010000025.1"/>
</dbReference>
<proteinExistence type="predicted"/>
<evidence type="ECO:0000313" key="2">
    <source>
        <dbReference type="EMBL" id="GAA1679125.1"/>
    </source>
</evidence>
<evidence type="ECO:0000313" key="3">
    <source>
        <dbReference type="Proteomes" id="UP001499947"/>
    </source>
</evidence>
<sequence length="57" mass="6427">MQLRKLATNFHYTQVECALITTALNSLAYELRAAKDKLDAAVEDAERSSSRWAPMAR</sequence>
<keyword evidence="3" id="KW-1185">Reference proteome</keyword>